<dbReference type="PROSITE" id="PS51257">
    <property type="entry name" value="PROKAR_LIPOPROTEIN"/>
    <property type="match status" value="1"/>
</dbReference>
<dbReference type="RefSeq" id="WP_110312579.1">
    <property type="nucleotide sequence ID" value="NZ_QICL01000045.1"/>
</dbReference>
<keyword evidence="1" id="KW-0732">Signal</keyword>
<protein>
    <submittedName>
        <fullName evidence="3">Uncharacterized protein DUF4960</fullName>
    </submittedName>
</protein>
<evidence type="ECO:0000256" key="1">
    <source>
        <dbReference type="SAM" id="SignalP"/>
    </source>
</evidence>
<accession>A0A2V3PJW2</accession>
<keyword evidence="4" id="KW-1185">Reference proteome</keyword>
<feature type="domain" description="DUF4960" evidence="2">
    <location>
        <begin position="207"/>
        <end position="457"/>
    </location>
</feature>
<dbReference type="EMBL" id="QICL01000045">
    <property type="protein sequence ID" value="PXV58487.1"/>
    <property type="molecule type" value="Genomic_DNA"/>
</dbReference>
<feature type="signal peptide" evidence="1">
    <location>
        <begin position="1"/>
        <end position="25"/>
    </location>
</feature>
<dbReference type="InterPro" id="IPR032526">
    <property type="entry name" value="DUF4960"/>
</dbReference>
<evidence type="ECO:0000259" key="2">
    <source>
        <dbReference type="Pfam" id="PF16324"/>
    </source>
</evidence>
<feature type="chain" id="PRO_5016052798" evidence="1">
    <location>
        <begin position="26"/>
        <end position="459"/>
    </location>
</feature>
<dbReference type="Gene3D" id="2.60.40.2340">
    <property type="match status" value="2"/>
</dbReference>
<name>A0A2V3PJW2_9BACT</name>
<dbReference type="SUPFAM" id="SSF52317">
    <property type="entry name" value="Class I glutamine amidotransferase-like"/>
    <property type="match status" value="1"/>
</dbReference>
<dbReference type="AlphaFoldDB" id="A0A2V3PJW2"/>
<dbReference type="Proteomes" id="UP000247973">
    <property type="component" value="Unassembled WGS sequence"/>
</dbReference>
<gene>
    <name evidence="3" type="ORF">CLV62_14510</name>
</gene>
<organism evidence="3 4">
    <name type="scientific">Dysgonomonas alginatilytica</name>
    <dbReference type="NCBI Taxonomy" id="1605892"/>
    <lineage>
        <taxon>Bacteria</taxon>
        <taxon>Pseudomonadati</taxon>
        <taxon>Bacteroidota</taxon>
        <taxon>Bacteroidia</taxon>
        <taxon>Bacteroidales</taxon>
        <taxon>Dysgonomonadaceae</taxon>
        <taxon>Dysgonomonas</taxon>
    </lineage>
</organism>
<evidence type="ECO:0000313" key="3">
    <source>
        <dbReference type="EMBL" id="PXV58487.1"/>
    </source>
</evidence>
<sequence>MKKRINNILPFIFSLILCVGFIACSDDDRENLDLSGGVRILSFSVNGVDGTINDESGTVQILLPMGTDLTKLTPKITLSDRAIINPAGNEAMDLSKATKFRVTNGNLYKDYMVVASHIKGEMLSFSIGKYKGTIDNDKRTVHVRYPKTEDVTKLTPEFTITNGATVTPAQGATVDFTTPVTYTISYMNEAFPYVVTVEKVDIKPIAFLGVANNASSIENMDEKAAYDWFAANVADFEYVSFNDIKNGKDLAGFAAIWWHSDGTTQALPTVALEPTIITSLKTYYQNGGSFFFSSWAVQYVSALGIAKDGKAVNNMWGETNDATPTGDDWGLCFIGNESHPIFAGLQKPIGVNNKVYLLGKGVKARGHNAIWNFEWGDYANNIPLWTTKNGAINLASYHWDDQLKGRSVMFEYPKVATSGTTICIGVESYDWYNEDGSIVNPYKGNIETLTSNIFNYLLK</sequence>
<evidence type="ECO:0000313" key="4">
    <source>
        <dbReference type="Proteomes" id="UP000247973"/>
    </source>
</evidence>
<reference evidence="3 4" key="1">
    <citation type="submission" date="2018-03" db="EMBL/GenBank/DDBJ databases">
        <title>Genomic Encyclopedia of Archaeal and Bacterial Type Strains, Phase II (KMG-II): from individual species to whole genera.</title>
        <authorList>
            <person name="Goeker M."/>
        </authorList>
    </citation>
    <scope>NUCLEOTIDE SEQUENCE [LARGE SCALE GENOMIC DNA]</scope>
    <source>
        <strain evidence="3 4">DSM 100214</strain>
    </source>
</reference>
<dbReference type="Pfam" id="PF16324">
    <property type="entry name" value="DUF4960"/>
    <property type="match status" value="1"/>
</dbReference>
<dbReference type="OrthoDB" id="696008at2"/>
<comment type="caution">
    <text evidence="3">The sequence shown here is derived from an EMBL/GenBank/DDBJ whole genome shotgun (WGS) entry which is preliminary data.</text>
</comment>
<proteinExistence type="predicted"/>
<dbReference type="InterPro" id="IPR029062">
    <property type="entry name" value="Class_I_gatase-like"/>
</dbReference>